<dbReference type="Gene3D" id="3.90.660.20">
    <property type="entry name" value="Protoporphyrinogen oxidase, mitochondrial, domain 2"/>
    <property type="match status" value="1"/>
</dbReference>
<dbReference type="NCBIfam" id="TIGR00562">
    <property type="entry name" value="proto_IX_ox"/>
    <property type="match status" value="1"/>
</dbReference>
<dbReference type="InterPro" id="IPR050464">
    <property type="entry name" value="Zeta_carotene_desat/Oxidored"/>
</dbReference>
<comment type="cofactor">
    <cofactor evidence="1">
        <name>FAD</name>
        <dbReference type="ChEBI" id="CHEBI:57692"/>
    </cofactor>
</comment>
<dbReference type="SUPFAM" id="SSF54373">
    <property type="entry name" value="FAD-linked reductases, C-terminal domain"/>
    <property type="match status" value="1"/>
</dbReference>
<evidence type="ECO:0000256" key="6">
    <source>
        <dbReference type="ARBA" id="ARBA00023444"/>
    </source>
</evidence>
<accession>A0A381ZLP5</accession>
<proteinExistence type="predicted"/>
<dbReference type="Pfam" id="PF01593">
    <property type="entry name" value="Amino_oxidase"/>
    <property type="match status" value="1"/>
</dbReference>
<evidence type="ECO:0000256" key="3">
    <source>
        <dbReference type="ARBA" id="ARBA00022827"/>
    </source>
</evidence>
<dbReference type="InterPro" id="IPR004572">
    <property type="entry name" value="Protoporphyrinogen_oxidase"/>
</dbReference>
<dbReference type="Gene3D" id="1.10.3110.10">
    <property type="entry name" value="protoporphyrinogen ix oxidase, domain 3"/>
    <property type="match status" value="1"/>
</dbReference>
<evidence type="ECO:0000313" key="8">
    <source>
        <dbReference type="EMBL" id="SVA90064.1"/>
    </source>
</evidence>
<evidence type="ECO:0000259" key="7">
    <source>
        <dbReference type="Pfam" id="PF01593"/>
    </source>
</evidence>
<reference evidence="8" key="1">
    <citation type="submission" date="2018-05" db="EMBL/GenBank/DDBJ databases">
        <authorList>
            <person name="Lanie J.A."/>
            <person name="Ng W.-L."/>
            <person name="Kazmierczak K.M."/>
            <person name="Andrzejewski T.M."/>
            <person name="Davidsen T.M."/>
            <person name="Wayne K.J."/>
            <person name="Tettelin H."/>
            <person name="Glass J.I."/>
            <person name="Rusch D."/>
            <person name="Podicherti R."/>
            <person name="Tsui H.-C.T."/>
            <person name="Winkler M.E."/>
        </authorList>
    </citation>
    <scope>NUCLEOTIDE SEQUENCE</scope>
</reference>
<feature type="non-terminal residue" evidence="8">
    <location>
        <position position="1"/>
    </location>
</feature>
<organism evidence="8">
    <name type="scientific">marine metagenome</name>
    <dbReference type="NCBI Taxonomy" id="408172"/>
    <lineage>
        <taxon>unclassified sequences</taxon>
        <taxon>metagenomes</taxon>
        <taxon>ecological metagenomes</taxon>
    </lineage>
</organism>
<sequence length="423" mass="47281">VGGAINTHSQNGWLAEYGPNTILETNTQIKTLITELGLDGEKLYPNSVSSNRFIVKNGKLLPLPISPLAFFSSSLFSAKSKFNIIREPFIPKWQNDYEESLSEFVLRRLGRNFLDYAVNPFVAGVFAGDPNKLSVKHALSKLYKLEQDYGSLIKGQIKKAKLPAQSDDIPKNRAKMFSFKNGLKELPETLASKLKTPIEFNTTVEQVQKLNEGWEITYNQQNEIKTLKADNLIYAGTGHQLANCKIMNNKNLDLSFGNEIEYPPVATLTLGFHKNQIQHALNGFGLLVPQVENLQILGALFNSSLFPYRAPDDHVTITVFMGGVRQPELALESEEKRLDIAVNDLAMLLGIIGSPALIFHKKWTKAIPQYNVGYGDIKSKFQRLEKDNPGLYFTGNYREGISVADTMLQAIQTADNIIKTNNN</sequence>
<dbReference type="Gene3D" id="3.50.50.60">
    <property type="entry name" value="FAD/NAD(P)-binding domain"/>
    <property type="match status" value="1"/>
</dbReference>
<dbReference type="PANTHER" id="PTHR42923:SF3">
    <property type="entry name" value="PROTOPORPHYRINOGEN OXIDASE"/>
    <property type="match status" value="1"/>
</dbReference>
<dbReference type="InterPro" id="IPR002937">
    <property type="entry name" value="Amino_oxidase"/>
</dbReference>
<keyword evidence="5" id="KW-0350">Heme biosynthesis</keyword>
<evidence type="ECO:0000256" key="4">
    <source>
        <dbReference type="ARBA" id="ARBA00023002"/>
    </source>
</evidence>
<keyword evidence="2" id="KW-0285">Flavoprotein</keyword>
<feature type="domain" description="Amine oxidase" evidence="7">
    <location>
        <begin position="1"/>
        <end position="418"/>
    </location>
</feature>
<dbReference type="AlphaFoldDB" id="A0A381ZLP5"/>
<evidence type="ECO:0000256" key="5">
    <source>
        <dbReference type="ARBA" id="ARBA00023133"/>
    </source>
</evidence>
<dbReference type="PANTHER" id="PTHR42923">
    <property type="entry name" value="PROTOPORPHYRINOGEN OXIDASE"/>
    <property type="match status" value="1"/>
</dbReference>
<keyword evidence="4" id="KW-0560">Oxidoreductase</keyword>
<protein>
    <recommendedName>
        <fullName evidence="7">Amine oxidase domain-containing protein</fullName>
    </recommendedName>
</protein>
<dbReference type="SUPFAM" id="SSF51905">
    <property type="entry name" value="FAD/NAD(P)-binding domain"/>
    <property type="match status" value="1"/>
</dbReference>
<gene>
    <name evidence="8" type="ORF">METZ01_LOCUS142918</name>
</gene>
<keyword evidence="3" id="KW-0274">FAD</keyword>
<dbReference type="EMBL" id="UINC01021778">
    <property type="protein sequence ID" value="SVA90064.1"/>
    <property type="molecule type" value="Genomic_DNA"/>
</dbReference>
<comment type="pathway">
    <text evidence="6">Porphyrin-containing compound metabolism.</text>
</comment>
<evidence type="ECO:0000256" key="1">
    <source>
        <dbReference type="ARBA" id="ARBA00001974"/>
    </source>
</evidence>
<name>A0A381ZLP5_9ZZZZ</name>
<dbReference type="GO" id="GO:0006783">
    <property type="term" value="P:heme biosynthetic process"/>
    <property type="evidence" value="ECO:0007669"/>
    <property type="project" value="UniProtKB-KW"/>
</dbReference>
<dbReference type="InterPro" id="IPR036188">
    <property type="entry name" value="FAD/NAD-bd_sf"/>
</dbReference>
<dbReference type="GO" id="GO:0004729">
    <property type="term" value="F:oxygen-dependent protoporphyrinogen oxidase activity"/>
    <property type="evidence" value="ECO:0007669"/>
    <property type="project" value="InterPro"/>
</dbReference>
<evidence type="ECO:0000256" key="2">
    <source>
        <dbReference type="ARBA" id="ARBA00022630"/>
    </source>
</evidence>